<accession>A0AAV4P088</accession>
<dbReference type="Proteomes" id="UP001054837">
    <property type="component" value="Unassembled WGS sequence"/>
</dbReference>
<comment type="caution">
    <text evidence="3">The sequence shown here is derived from an EMBL/GenBank/DDBJ whole genome shotgun (WGS) entry which is preliminary data.</text>
</comment>
<keyword evidence="4" id="KW-1185">Reference proteome</keyword>
<dbReference type="AlphaFoldDB" id="A0AAV4P088"/>
<dbReference type="Pfam" id="PF00102">
    <property type="entry name" value="Y_phosphatase"/>
    <property type="match status" value="1"/>
</dbReference>
<dbReference type="FunFam" id="3.90.190.10:FF:000062">
    <property type="entry name" value="Receptor-type tyrosine-protein phosphatase kappa"/>
    <property type="match status" value="1"/>
</dbReference>
<dbReference type="InterPro" id="IPR000242">
    <property type="entry name" value="PTP_cat"/>
</dbReference>
<dbReference type="InterPro" id="IPR016130">
    <property type="entry name" value="Tyr_Pase_AS"/>
</dbReference>
<dbReference type="PRINTS" id="PR00700">
    <property type="entry name" value="PRTYPHPHTASE"/>
</dbReference>
<proteinExistence type="predicted"/>
<dbReference type="InterPro" id="IPR029021">
    <property type="entry name" value="Prot-tyrosine_phosphatase-like"/>
</dbReference>
<dbReference type="EMBL" id="BPLQ01002182">
    <property type="protein sequence ID" value="GIX89448.1"/>
    <property type="molecule type" value="Genomic_DNA"/>
</dbReference>
<dbReference type="InterPro" id="IPR000387">
    <property type="entry name" value="Tyr_Pase_dom"/>
</dbReference>
<name>A0AAV4P088_9ARAC</name>
<keyword evidence="3" id="KW-0675">Receptor</keyword>
<feature type="non-terminal residue" evidence="3">
    <location>
        <position position="400"/>
    </location>
</feature>
<dbReference type="PROSITE" id="PS50055">
    <property type="entry name" value="TYR_PHOSPHATASE_PTP"/>
    <property type="match status" value="2"/>
</dbReference>
<dbReference type="Gene3D" id="3.90.190.10">
    <property type="entry name" value="Protein tyrosine phosphatase superfamily"/>
    <property type="match status" value="2"/>
</dbReference>
<dbReference type="GO" id="GO:0048666">
    <property type="term" value="P:neuron development"/>
    <property type="evidence" value="ECO:0007669"/>
    <property type="project" value="UniProtKB-ARBA"/>
</dbReference>
<dbReference type="SMART" id="SM00404">
    <property type="entry name" value="PTPc_motif"/>
    <property type="match status" value="1"/>
</dbReference>
<dbReference type="PROSITE" id="PS00383">
    <property type="entry name" value="TYR_PHOSPHATASE_1"/>
    <property type="match status" value="1"/>
</dbReference>
<dbReference type="InterPro" id="IPR003595">
    <property type="entry name" value="Tyr_Pase_cat"/>
</dbReference>
<feature type="domain" description="Tyrosine-protein phosphatase" evidence="1">
    <location>
        <begin position="336"/>
        <end position="400"/>
    </location>
</feature>
<dbReference type="SUPFAM" id="SSF52799">
    <property type="entry name" value="(Phosphotyrosine protein) phosphatases II"/>
    <property type="match status" value="2"/>
</dbReference>
<feature type="domain" description="Tyrosine specific protein phosphatases" evidence="2">
    <location>
        <begin position="222"/>
        <end position="295"/>
    </location>
</feature>
<feature type="domain" description="Tyrosine-protein phosphatase" evidence="1">
    <location>
        <begin position="46"/>
        <end position="304"/>
    </location>
</feature>
<dbReference type="PANTHER" id="PTHR19134">
    <property type="entry name" value="RECEPTOR-TYPE TYROSINE-PROTEIN PHOSPHATASE"/>
    <property type="match status" value="1"/>
</dbReference>
<gene>
    <name evidence="3" type="primary">Ptprs</name>
    <name evidence="3" type="ORF">CDAR_176171</name>
</gene>
<dbReference type="PANTHER" id="PTHR19134:SF561">
    <property type="entry name" value="PROTEIN TYROSINE PHOSPHATASE 36E, ISOFORM A"/>
    <property type="match status" value="1"/>
</dbReference>
<evidence type="ECO:0000259" key="1">
    <source>
        <dbReference type="PROSITE" id="PS50055"/>
    </source>
</evidence>
<evidence type="ECO:0000313" key="3">
    <source>
        <dbReference type="EMBL" id="GIX89448.1"/>
    </source>
</evidence>
<reference evidence="3 4" key="1">
    <citation type="submission" date="2021-06" db="EMBL/GenBank/DDBJ databases">
        <title>Caerostris darwini draft genome.</title>
        <authorList>
            <person name="Kono N."/>
            <person name="Arakawa K."/>
        </authorList>
    </citation>
    <scope>NUCLEOTIDE SEQUENCE [LARGE SCALE GENOMIC DNA]</scope>
</reference>
<evidence type="ECO:0000313" key="4">
    <source>
        <dbReference type="Proteomes" id="UP001054837"/>
    </source>
</evidence>
<dbReference type="SMART" id="SM00194">
    <property type="entry name" value="PTPc"/>
    <property type="match status" value="1"/>
</dbReference>
<dbReference type="InterPro" id="IPR050348">
    <property type="entry name" value="Protein-Tyr_Phosphatase"/>
</dbReference>
<dbReference type="PROSITE" id="PS50056">
    <property type="entry name" value="TYR_PHOSPHATASE_2"/>
    <property type="match status" value="1"/>
</dbReference>
<dbReference type="GO" id="GO:0004725">
    <property type="term" value="F:protein tyrosine phosphatase activity"/>
    <property type="evidence" value="ECO:0007669"/>
    <property type="project" value="InterPro"/>
</dbReference>
<evidence type="ECO:0000259" key="2">
    <source>
        <dbReference type="PROSITE" id="PS50056"/>
    </source>
</evidence>
<sequence>MTESGCYLQRETDLGRSVRSLGLTDIGDKSLFNPPPPSSGVVPVYLTFNLNRVIATKGENHSTRHATKEANELKNSYKKMIPYDYNRVVMEAQAGVPDSDYINASFIDGILKPNAYIAAQGPNEHTIGDFWRAVWEQNSHVIVMLTKVFDFIRVMCDRYWPIDVDHPETYGDIEVTMLSETTLANYNIRTMQMRKGEEIRKLSHLHYEAWPTHTNPFPCALLDFRRRVKSYSALYPDNGPLVVHCSDGCGRTGAYICLDSNLDLVEEDGVCDVYGYTRSLRNARRGMVEDVNQYRFIYDAIEEALISGQTWFPVAQISQRLKHKSQKNPLTRQNEYQREYEKISNTSAKFTIGDRAGGHRLENRDKNRTISTVPPDNFRPYLSSFQSNDSTDYINAVFVD</sequence>
<organism evidence="3 4">
    <name type="scientific">Caerostris darwini</name>
    <dbReference type="NCBI Taxonomy" id="1538125"/>
    <lineage>
        <taxon>Eukaryota</taxon>
        <taxon>Metazoa</taxon>
        <taxon>Ecdysozoa</taxon>
        <taxon>Arthropoda</taxon>
        <taxon>Chelicerata</taxon>
        <taxon>Arachnida</taxon>
        <taxon>Araneae</taxon>
        <taxon>Araneomorphae</taxon>
        <taxon>Entelegynae</taxon>
        <taxon>Araneoidea</taxon>
        <taxon>Araneidae</taxon>
        <taxon>Caerostris</taxon>
    </lineage>
</organism>
<protein>
    <submittedName>
        <fullName evidence="3">Receptor-type tyrosine-protein phosphatase S</fullName>
    </submittedName>
</protein>